<proteinExistence type="predicted"/>
<dbReference type="AlphaFoldDB" id="A0A2A5CDX9"/>
<accession>A0A2A5CDX9</accession>
<evidence type="ECO:0008006" key="4">
    <source>
        <dbReference type="Google" id="ProtNLM"/>
    </source>
</evidence>
<comment type="caution">
    <text evidence="2">The sequence shown here is derived from an EMBL/GenBank/DDBJ whole genome shotgun (WGS) entry which is preliminary data.</text>
</comment>
<reference evidence="3" key="1">
    <citation type="submission" date="2017-08" db="EMBL/GenBank/DDBJ databases">
        <title>A dynamic microbial community with high functional redundancy inhabits the cold, oxic subseafloor aquifer.</title>
        <authorList>
            <person name="Tully B.J."/>
            <person name="Wheat C.G."/>
            <person name="Glazer B.T."/>
            <person name="Huber J.A."/>
        </authorList>
    </citation>
    <scope>NUCLEOTIDE SEQUENCE [LARGE SCALE GENOMIC DNA]</scope>
</reference>
<feature type="chain" id="PRO_5012992135" description="OB-fold nucleic acid binding domain-containing protein" evidence="1">
    <location>
        <begin position="22"/>
        <end position="131"/>
    </location>
</feature>
<dbReference type="EMBL" id="NVWI01000004">
    <property type="protein sequence ID" value="PCJ41738.1"/>
    <property type="molecule type" value="Genomic_DNA"/>
</dbReference>
<gene>
    <name evidence="2" type="ORF">COA71_06920</name>
</gene>
<evidence type="ECO:0000313" key="2">
    <source>
        <dbReference type="EMBL" id="PCJ41738.1"/>
    </source>
</evidence>
<dbReference type="InterPro" id="IPR046150">
    <property type="entry name" value="DUF6152"/>
</dbReference>
<dbReference type="Proteomes" id="UP000228987">
    <property type="component" value="Unassembled WGS sequence"/>
</dbReference>
<feature type="signal peptide" evidence="1">
    <location>
        <begin position="1"/>
        <end position="21"/>
    </location>
</feature>
<dbReference type="Pfam" id="PF19649">
    <property type="entry name" value="DUF6152"/>
    <property type="match status" value="1"/>
</dbReference>
<organism evidence="2 3">
    <name type="scientific">SAR86 cluster bacterium</name>
    <dbReference type="NCBI Taxonomy" id="2030880"/>
    <lineage>
        <taxon>Bacteria</taxon>
        <taxon>Pseudomonadati</taxon>
        <taxon>Pseudomonadota</taxon>
        <taxon>Gammaproteobacteria</taxon>
        <taxon>SAR86 cluster</taxon>
    </lineage>
</organism>
<evidence type="ECO:0000256" key="1">
    <source>
        <dbReference type="SAM" id="SignalP"/>
    </source>
</evidence>
<protein>
    <recommendedName>
        <fullName evidence="4">OB-fold nucleic acid binding domain-containing protein</fullName>
    </recommendedName>
</protein>
<sequence>MKKKIFTGLVLLSLFSMPGFAHHSGAMFDYSQLIEVTGVVKQFQYTNPHSWLIVDVTNEDGSVTTWGFEAEGPSSLMRAGIRRGDLPPGTPITIRGNPISDGRPAAAWFDAVINGETMNPGNGFAINPADE</sequence>
<keyword evidence="1" id="KW-0732">Signal</keyword>
<evidence type="ECO:0000313" key="3">
    <source>
        <dbReference type="Proteomes" id="UP000228987"/>
    </source>
</evidence>
<name>A0A2A5CDX9_9GAMM</name>